<keyword evidence="2" id="KW-0614">Plasmid</keyword>
<feature type="region of interest" description="Disordered" evidence="1">
    <location>
        <begin position="1"/>
        <end position="23"/>
    </location>
</feature>
<feature type="compositionally biased region" description="Basic and acidic residues" evidence="1">
    <location>
        <begin position="1"/>
        <end position="13"/>
    </location>
</feature>
<protein>
    <submittedName>
        <fullName evidence="2">Uncharacterized protein</fullName>
    </submittedName>
</protein>
<geneLocation type="plasmid" evidence="2">
    <name>RCFBPv3_mp</name>
</geneLocation>
<reference evidence="2" key="1">
    <citation type="journal article" date="2010" name="BMC Genomics">
        <title>Genomes of three tomato pathogens within the Ralstonia solanacearum species complex reveal significant evolutionary divergence.</title>
        <authorList>
            <person name="Remenant B."/>
            <person name="Coupat-Goutaland B."/>
            <person name="Guidot A."/>
            <person name="Cellier G."/>
            <person name="Wicker E."/>
            <person name="Allen C."/>
            <person name="Fegan M."/>
            <person name="Pruvost O."/>
            <person name="Elbaz M."/>
            <person name="Calteau A."/>
            <person name="Salvignol G."/>
            <person name="Mornico D."/>
            <person name="Mangenot S."/>
            <person name="Barbe V."/>
            <person name="Medigue C."/>
            <person name="Prior P."/>
        </authorList>
    </citation>
    <scope>NUCLEOTIDE SEQUENCE [LARGE SCALE GENOMIC DNA]</scope>
    <source>
        <strain evidence="2">CFBP2957</strain>
        <plasmid evidence="2">RCFBPv3_mp</plasmid>
    </source>
</reference>
<accession>D8P4W2</accession>
<proteinExistence type="predicted"/>
<name>D8P4W2_RALSL</name>
<reference evidence="2" key="2">
    <citation type="submission" date="2010-02" db="EMBL/GenBank/DDBJ databases">
        <authorList>
            <person name="Genoscope - CEA"/>
        </authorList>
    </citation>
    <scope>NUCLEOTIDE SEQUENCE</scope>
    <source>
        <strain evidence="2">CFBP2957</strain>
        <plasmid evidence="2">RCFBPv3_mp</plasmid>
    </source>
</reference>
<sequence>MERPPRPGADHCARPGRAPGEPKALCASGGRGLHRLCCIAAGRCLPRQTPASRKNFYSPYQDCPGAATKLHGTRSHSVAKSVRQGIAPPPQRHLHARRTP</sequence>
<gene>
    <name evidence="2" type="ORF">RCFBP_mp20522</name>
</gene>
<dbReference type="AlphaFoldDB" id="D8P4W2"/>
<dbReference type="EMBL" id="FP885907">
    <property type="protein sequence ID" value="CBJ53948.1"/>
    <property type="molecule type" value="Genomic_DNA"/>
</dbReference>
<organism evidence="2">
    <name type="scientific">Ralstonia solanacearum CFBP2957</name>
    <dbReference type="NCBI Taxonomy" id="859656"/>
    <lineage>
        <taxon>Bacteria</taxon>
        <taxon>Pseudomonadati</taxon>
        <taxon>Pseudomonadota</taxon>
        <taxon>Betaproteobacteria</taxon>
        <taxon>Burkholderiales</taxon>
        <taxon>Burkholderiaceae</taxon>
        <taxon>Ralstonia</taxon>
        <taxon>Ralstonia solanacearum species complex</taxon>
    </lineage>
</organism>
<feature type="region of interest" description="Disordered" evidence="1">
    <location>
        <begin position="67"/>
        <end position="100"/>
    </location>
</feature>
<evidence type="ECO:0000256" key="1">
    <source>
        <dbReference type="SAM" id="MobiDB-lite"/>
    </source>
</evidence>
<evidence type="ECO:0000313" key="2">
    <source>
        <dbReference type="EMBL" id="CBJ53948.1"/>
    </source>
</evidence>